<name>A0A4C1YJF8_EUMVA</name>
<accession>A0A4C1YJF8</accession>
<comment type="caution">
    <text evidence="1">The sequence shown here is derived from an EMBL/GenBank/DDBJ whole genome shotgun (WGS) entry which is preliminary data.</text>
</comment>
<evidence type="ECO:0000313" key="2">
    <source>
        <dbReference type="Proteomes" id="UP000299102"/>
    </source>
</evidence>
<evidence type="ECO:0000313" key="1">
    <source>
        <dbReference type="EMBL" id="GBP76326.1"/>
    </source>
</evidence>
<reference evidence="1 2" key="1">
    <citation type="journal article" date="2019" name="Commun. Biol.">
        <title>The bagworm genome reveals a unique fibroin gene that provides high tensile strength.</title>
        <authorList>
            <person name="Kono N."/>
            <person name="Nakamura H."/>
            <person name="Ohtoshi R."/>
            <person name="Tomita M."/>
            <person name="Numata K."/>
            <person name="Arakawa K."/>
        </authorList>
    </citation>
    <scope>NUCLEOTIDE SEQUENCE [LARGE SCALE GENOMIC DNA]</scope>
</reference>
<keyword evidence="2" id="KW-1185">Reference proteome</keyword>
<sequence>MSTDLLLLGAIHKLCHIVGGGGRRNVAMRDKEQVKSFVTSNPKLENEKRRAVHAQLFSARRAVVVF</sequence>
<dbReference type="Proteomes" id="UP000299102">
    <property type="component" value="Unassembled WGS sequence"/>
</dbReference>
<organism evidence="1 2">
    <name type="scientific">Eumeta variegata</name>
    <name type="common">Bagworm moth</name>
    <name type="synonym">Eumeta japonica</name>
    <dbReference type="NCBI Taxonomy" id="151549"/>
    <lineage>
        <taxon>Eukaryota</taxon>
        <taxon>Metazoa</taxon>
        <taxon>Ecdysozoa</taxon>
        <taxon>Arthropoda</taxon>
        <taxon>Hexapoda</taxon>
        <taxon>Insecta</taxon>
        <taxon>Pterygota</taxon>
        <taxon>Neoptera</taxon>
        <taxon>Endopterygota</taxon>
        <taxon>Lepidoptera</taxon>
        <taxon>Glossata</taxon>
        <taxon>Ditrysia</taxon>
        <taxon>Tineoidea</taxon>
        <taxon>Psychidae</taxon>
        <taxon>Oiketicinae</taxon>
        <taxon>Eumeta</taxon>
    </lineage>
</organism>
<proteinExistence type="predicted"/>
<dbReference type="AlphaFoldDB" id="A0A4C1YJF8"/>
<protein>
    <submittedName>
        <fullName evidence="1">Uncharacterized protein</fullName>
    </submittedName>
</protein>
<dbReference type="EMBL" id="BGZK01001286">
    <property type="protein sequence ID" value="GBP76326.1"/>
    <property type="molecule type" value="Genomic_DNA"/>
</dbReference>
<gene>
    <name evidence="1" type="ORF">EVAR_59273_1</name>
</gene>